<dbReference type="GO" id="GO:0005634">
    <property type="term" value="C:nucleus"/>
    <property type="evidence" value="ECO:0007669"/>
    <property type="project" value="UniProtKB-SubCell"/>
</dbReference>
<feature type="domain" description="RRM" evidence="5">
    <location>
        <begin position="45"/>
        <end position="118"/>
    </location>
</feature>
<evidence type="ECO:0000256" key="1">
    <source>
        <dbReference type="ARBA" id="ARBA00004123"/>
    </source>
</evidence>
<dbReference type="STRING" id="126957.T1JLW6"/>
<evidence type="ECO:0000313" key="7">
    <source>
        <dbReference type="Proteomes" id="UP000014500"/>
    </source>
</evidence>
<reference evidence="6" key="2">
    <citation type="submission" date="2015-02" db="UniProtKB">
        <authorList>
            <consortium name="EnsemblMetazoa"/>
        </authorList>
    </citation>
    <scope>IDENTIFICATION</scope>
</reference>
<dbReference type="FunFam" id="3.30.70.330:FF:000078">
    <property type="entry name" value="serine/arginine-rich splicing factor 7 isoform X1"/>
    <property type="match status" value="1"/>
</dbReference>
<reference evidence="7" key="1">
    <citation type="submission" date="2011-05" db="EMBL/GenBank/DDBJ databases">
        <authorList>
            <person name="Richards S.R."/>
            <person name="Qu J."/>
            <person name="Jiang H."/>
            <person name="Jhangiani S.N."/>
            <person name="Agravi P."/>
            <person name="Goodspeed R."/>
            <person name="Gross S."/>
            <person name="Mandapat C."/>
            <person name="Jackson L."/>
            <person name="Mathew T."/>
            <person name="Pu L."/>
            <person name="Thornton R."/>
            <person name="Saada N."/>
            <person name="Wilczek-Boney K.B."/>
            <person name="Lee S."/>
            <person name="Kovar C."/>
            <person name="Wu Y."/>
            <person name="Scherer S.E."/>
            <person name="Worley K.C."/>
            <person name="Muzny D.M."/>
            <person name="Gibbs R."/>
        </authorList>
    </citation>
    <scope>NUCLEOTIDE SEQUENCE</scope>
    <source>
        <strain evidence="7">Brora</strain>
    </source>
</reference>
<dbReference type="GO" id="GO:0003723">
    <property type="term" value="F:RNA binding"/>
    <property type="evidence" value="ECO:0007669"/>
    <property type="project" value="UniProtKB-UniRule"/>
</dbReference>
<dbReference type="InterPro" id="IPR034651">
    <property type="entry name" value="SRSF7_RRM"/>
</dbReference>
<dbReference type="SMART" id="SM00360">
    <property type="entry name" value="RRM"/>
    <property type="match status" value="1"/>
</dbReference>
<dbReference type="InterPro" id="IPR035979">
    <property type="entry name" value="RBD_domain_sf"/>
</dbReference>
<dbReference type="Pfam" id="PF00076">
    <property type="entry name" value="RRM_1"/>
    <property type="match status" value="1"/>
</dbReference>
<dbReference type="CDD" id="cd12646">
    <property type="entry name" value="RRM_SRSF7"/>
    <property type="match status" value="1"/>
</dbReference>
<keyword evidence="7" id="KW-1185">Reference proteome</keyword>
<dbReference type="Gene3D" id="3.30.70.330">
    <property type="match status" value="1"/>
</dbReference>
<evidence type="ECO:0000259" key="5">
    <source>
        <dbReference type="PROSITE" id="PS50102"/>
    </source>
</evidence>
<dbReference type="Proteomes" id="UP000014500">
    <property type="component" value="Unassembled WGS sequence"/>
</dbReference>
<dbReference type="InterPro" id="IPR000504">
    <property type="entry name" value="RRM_dom"/>
</dbReference>
<dbReference type="HOGENOM" id="CLU_1192465_0_0_1"/>
<proteinExistence type="predicted"/>
<dbReference type="EMBL" id="JH432114">
    <property type="status" value="NOT_ANNOTATED_CDS"/>
    <property type="molecule type" value="Genomic_DNA"/>
</dbReference>
<sequence>EILVTSYHSFSLLRIRILESAIFAFRSFSSIRKGVEYRDSSSLDCKVYVGDLGSGASKQELEEAFGYYGPLRNVWVARNPPGFAFIEFEDSRDAEDSVRALDGRTVCGRRVRVEMSNGFAISLREAALFIPKIAAMSVENVVTMLGTATGTTVTGVAVAVAIVAEGLPSLVLDPIRVDEELNLHLGLNLEVVLVPGLEAEVQAVLVHPANHDLGLATKCAALLPKMASKLTDP</sequence>
<dbReference type="eggNOG" id="KOG0107">
    <property type="taxonomic scope" value="Eukaryota"/>
</dbReference>
<evidence type="ECO:0000256" key="4">
    <source>
        <dbReference type="PROSITE-ProRule" id="PRU00176"/>
    </source>
</evidence>
<evidence type="ECO:0000256" key="2">
    <source>
        <dbReference type="ARBA" id="ARBA00022884"/>
    </source>
</evidence>
<protein>
    <recommendedName>
        <fullName evidence="5">RRM domain-containing protein</fullName>
    </recommendedName>
</protein>
<dbReference type="PANTHER" id="PTHR48038:SF3">
    <property type="entry name" value="SPLICING FACTOR, ARGININE_SERINE-RICH 1-RELATED"/>
    <property type="match status" value="1"/>
</dbReference>
<dbReference type="AlphaFoldDB" id="T1JLW6"/>
<dbReference type="SUPFAM" id="SSF54928">
    <property type="entry name" value="RNA-binding domain, RBD"/>
    <property type="match status" value="1"/>
</dbReference>
<dbReference type="EnsemblMetazoa" id="SMAR014846-RA">
    <property type="protein sequence ID" value="SMAR014846-PA"/>
    <property type="gene ID" value="SMAR014846"/>
</dbReference>
<dbReference type="PROSITE" id="PS50102">
    <property type="entry name" value="RRM"/>
    <property type="match status" value="1"/>
</dbReference>
<name>T1JLW6_STRMM</name>
<organism evidence="6 7">
    <name type="scientific">Strigamia maritima</name>
    <name type="common">European centipede</name>
    <name type="synonym">Geophilus maritimus</name>
    <dbReference type="NCBI Taxonomy" id="126957"/>
    <lineage>
        <taxon>Eukaryota</taxon>
        <taxon>Metazoa</taxon>
        <taxon>Ecdysozoa</taxon>
        <taxon>Arthropoda</taxon>
        <taxon>Myriapoda</taxon>
        <taxon>Chilopoda</taxon>
        <taxon>Pleurostigmophora</taxon>
        <taxon>Geophilomorpha</taxon>
        <taxon>Linotaeniidae</taxon>
        <taxon>Strigamia</taxon>
    </lineage>
</organism>
<keyword evidence="2 4" id="KW-0694">RNA-binding</keyword>
<accession>T1JLW6</accession>
<comment type="subcellular location">
    <subcellularLocation>
        <location evidence="1">Nucleus</location>
    </subcellularLocation>
</comment>
<evidence type="ECO:0000256" key="3">
    <source>
        <dbReference type="ARBA" id="ARBA00023242"/>
    </source>
</evidence>
<evidence type="ECO:0000313" key="6">
    <source>
        <dbReference type="EnsemblMetazoa" id="SMAR014846-PA"/>
    </source>
</evidence>
<dbReference type="InterPro" id="IPR012677">
    <property type="entry name" value="Nucleotide-bd_a/b_plait_sf"/>
</dbReference>
<dbReference type="PANTHER" id="PTHR48038">
    <property type="entry name" value="RIBONUCLEOPROTEIN RB97D"/>
    <property type="match status" value="1"/>
</dbReference>
<keyword evidence="3" id="KW-0539">Nucleus</keyword>